<dbReference type="PANTHER" id="PTHR30055">
    <property type="entry name" value="HTH-TYPE TRANSCRIPTIONAL REGULATOR RUTR"/>
    <property type="match status" value="1"/>
</dbReference>
<dbReference type="SUPFAM" id="SSF48498">
    <property type="entry name" value="Tetracyclin repressor-like, C-terminal domain"/>
    <property type="match status" value="1"/>
</dbReference>
<dbReference type="PATRIC" id="fig|161896.4.peg.799"/>
<evidence type="ECO:0000313" key="4">
    <source>
        <dbReference type="EMBL" id="AKE38788.1"/>
    </source>
</evidence>
<evidence type="ECO:0000256" key="2">
    <source>
        <dbReference type="PROSITE-ProRule" id="PRU00335"/>
    </source>
</evidence>
<dbReference type="PANTHER" id="PTHR30055:SF235">
    <property type="entry name" value="TRANSCRIPTIONAL REGULATORY PROTEIN"/>
    <property type="match status" value="1"/>
</dbReference>
<dbReference type="InterPro" id="IPR009057">
    <property type="entry name" value="Homeodomain-like_sf"/>
</dbReference>
<keyword evidence="1 2" id="KW-0238">DNA-binding</keyword>
<proteinExistence type="predicted"/>
<dbReference type="GO" id="GO:0000976">
    <property type="term" value="F:transcription cis-regulatory region binding"/>
    <property type="evidence" value="ECO:0007669"/>
    <property type="project" value="TreeGrafter"/>
</dbReference>
<protein>
    <submittedName>
        <fullName evidence="4">Transcriptional regulator, TetR family</fullName>
    </submittedName>
</protein>
<dbReference type="InterPro" id="IPR050109">
    <property type="entry name" value="HTH-type_TetR-like_transc_reg"/>
</dbReference>
<dbReference type="Proteomes" id="UP000033566">
    <property type="component" value="Chromosome"/>
</dbReference>
<name>A0A0F6QXP8_9CORY</name>
<reference evidence="4 5" key="1">
    <citation type="journal article" date="2015" name="Genome Announc.">
        <title>Complete Genome Sequence of Corynebacterium camporealensis DSM 44610, Isolated from the Milk of a Manchega Sheep with Subclinical Mastitis.</title>
        <authorList>
            <person name="Ruckert C."/>
            <person name="Albersmeier A."/>
            <person name="Winkler A."/>
            <person name="Tauch A."/>
        </authorList>
    </citation>
    <scope>NUCLEOTIDE SEQUENCE [LARGE SCALE GENOMIC DNA]</scope>
    <source>
        <strain evidence="4 5">DSM 44610</strain>
    </source>
</reference>
<dbReference type="InterPro" id="IPR041678">
    <property type="entry name" value="TetR_C_16"/>
</dbReference>
<evidence type="ECO:0000256" key="1">
    <source>
        <dbReference type="ARBA" id="ARBA00023125"/>
    </source>
</evidence>
<dbReference type="Gene3D" id="1.10.357.10">
    <property type="entry name" value="Tetracycline Repressor, domain 2"/>
    <property type="match status" value="1"/>
</dbReference>
<organism evidence="4 5">
    <name type="scientific">Corynebacterium camporealensis</name>
    <dbReference type="NCBI Taxonomy" id="161896"/>
    <lineage>
        <taxon>Bacteria</taxon>
        <taxon>Bacillati</taxon>
        <taxon>Actinomycetota</taxon>
        <taxon>Actinomycetes</taxon>
        <taxon>Mycobacteriales</taxon>
        <taxon>Corynebacteriaceae</taxon>
        <taxon>Corynebacterium</taxon>
    </lineage>
</organism>
<dbReference type="Pfam" id="PF17920">
    <property type="entry name" value="TetR_C_16"/>
    <property type="match status" value="1"/>
</dbReference>
<gene>
    <name evidence="4" type="ORF">UL81_04065</name>
</gene>
<dbReference type="InterPro" id="IPR036271">
    <property type="entry name" value="Tet_transcr_reg_TetR-rel_C_sf"/>
</dbReference>
<dbReference type="EMBL" id="CP011311">
    <property type="protein sequence ID" value="AKE38788.1"/>
    <property type="molecule type" value="Genomic_DNA"/>
</dbReference>
<evidence type="ECO:0000259" key="3">
    <source>
        <dbReference type="PROSITE" id="PS50977"/>
    </source>
</evidence>
<keyword evidence="5" id="KW-1185">Reference proteome</keyword>
<dbReference type="GO" id="GO:0003700">
    <property type="term" value="F:DNA-binding transcription factor activity"/>
    <property type="evidence" value="ECO:0007669"/>
    <property type="project" value="TreeGrafter"/>
</dbReference>
<dbReference type="Pfam" id="PF00440">
    <property type="entry name" value="TetR_N"/>
    <property type="match status" value="1"/>
</dbReference>
<dbReference type="AlphaFoldDB" id="A0A0F6QXP8"/>
<dbReference type="HOGENOM" id="CLU_069356_10_2_11"/>
<sequence length="185" mass="20347">MEGTAKERILECARKLFSEYTFSQVSMKDIAKSAGVSVALVVKHFGSKGQLFAATIDFTDSCKALFGGPFERIGYAAVEETLTAPYNAPYSMARTISIAAGDSESLEDIGKRIKADLALVLQDRIQREAPEANPSPRLRAQAALSLLMGLSFMRRFGDTDFEKYDRDELIAYYAPRLQAIIDGDS</sequence>
<feature type="DNA-binding region" description="H-T-H motif" evidence="2">
    <location>
        <begin position="26"/>
        <end position="45"/>
    </location>
</feature>
<dbReference type="SUPFAM" id="SSF46689">
    <property type="entry name" value="Homeodomain-like"/>
    <property type="match status" value="1"/>
</dbReference>
<dbReference type="PROSITE" id="PS50977">
    <property type="entry name" value="HTH_TETR_2"/>
    <property type="match status" value="1"/>
</dbReference>
<accession>A0A0F6QXP8</accession>
<evidence type="ECO:0000313" key="5">
    <source>
        <dbReference type="Proteomes" id="UP000033566"/>
    </source>
</evidence>
<dbReference type="PRINTS" id="PR00455">
    <property type="entry name" value="HTHTETR"/>
</dbReference>
<dbReference type="InterPro" id="IPR001647">
    <property type="entry name" value="HTH_TetR"/>
</dbReference>
<dbReference type="KEGG" id="ccj:UL81_04065"/>
<feature type="domain" description="HTH tetR-type" evidence="3">
    <location>
        <begin position="3"/>
        <end position="63"/>
    </location>
</feature>